<keyword evidence="3" id="KW-1185">Reference proteome</keyword>
<feature type="transmembrane region" description="Helical" evidence="1">
    <location>
        <begin position="72"/>
        <end position="90"/>
    </location>
</feature>
<keyword evidence="1" id="KW-0812">Transmembrane</keyword>
<proteinExistence type="predicted"/>
<dbReference type="AlphaFoldDB" id="A0AAW2GEM7"/>
<feature type="transmembrane region" description="Helical" evidence="1">
    <location>
        <begin position="28"/>
        <end position="51"/>
    </location>
</feature>
<name>A0AAW2GEM7_9HYME</name>
<reference evidence="2 3" key="1">
    <citation type="submission" date="2023-03" db="EMBL/GenBank/DDBJ databases">
        <title>High recombination rates correlate with genetic variation in Cardiocondyla obscurior ants.</title>
        <authorList>
            <person name="Errbii M."/>
        </authorList>
    </citation>
    <scope>NUCLEOTIDE SEQUENCE [LARGE SCALE GENOMIC DNA]</scope>
    <source>
        <strain evidence="2">Alpha-2009</strain>
        <tissue evidence="2">Whole body</tissue>
    </source>
</reference>
<comment type="caution">
    <text evidence="2">The sequence shown here is derived from an EMBL/GenBank/DDBJ whole genome shotgun (WGS) entry which is preliminary data.</text>
</comment>
<keyword evidence="1" id="KW-1133">Transmembrane helix</keyword>
<sequence>MFENNQSTIKLIKNGECRNKTKHINVKYHFFFVISNKIIYSGVLIKLKSLIAVKAHSLFNLVQHNKRLNIKYIQKITFIYIICIIILYNYV</sequence>
<keyword evidence="1" id="KW-0472">Membrane</keyword>
<gene>
    <name evidence="2" type="ORF">PUN28_004265</name>
</gene>
<evidence type="ECO:0000256" key="1">
    <source>
        <dbReference type="SAM" id="Phobius"/>
    </source>
</evidence>
<dbReference type="Proteomes" id="UP001430953">
    <property type="component" value="Unassembled WGS sequence"/>
</dbReference>
<evidence type="ECO:0000313" key="2">
    <source>
        <dbReference type="EMBL" id="KAL0125010.1"/>
    </source>
</evidence>
<evidence type="ECO:0000313" key="3">
    <source>
        <dbReference type="Proteomes" id="UP001430953"/>
    </source>
</evidence>
<organism evidence="2 3">
    <name type="scientific">Cardiocondyla obscurior</name>
    <dbReference type="NCBI Taxonomy" id="286306"/>
    <lineage>
        <taxon>Eukaryota</taxon>
        <taxon>Metazoa</taxon>
        <taxon>Ecdysozoa</taxon>
        <taxon>Arthropoda</taxon>
        <taxon>Hexapoda</taxon>
        <taxon>Insecta</taxon>
        <taxon>Pterygota</taxon>
        <taxon>Neoptera</taxon>
        <taxon>Endopterygota</taxon>
        <taxon>Hymenoptera</taxon>
        <taxon>Apocrita</taxon>
        <taxon>Aculeata</taxon>
        <taxon>Formicoidea</taxon>
        <taxon>Formicidae</taxon>
        <taxon>Myrmicinae</taxon>
        <taxon>Cardiocondyla</taxon>
    </lineage>
</organism>
<protein>
    <recommendedName>
        <fullName evidence="4">Transmembrane protein</fullName>
    </recommendedName>
</protein>
<dbReference type="EMBL" id="JADYXP020000004">
    <property type="protein sequence ID" value="KAL0125010.1"/>
    <property type="molecule type" value="Genomic_DNA"/>
</dbReference>
<accession>A0AAW2GEM7</accession>
<evidence type="ECO:0008006" key="4">
    <source>
        <dbReference type="Google" id="ProtNLM"/>
    </source>
</evidence>